<accession>A0A645EHH7</accession>
<dbReference type="InterPro" id="IPR000092">
    <property type="entry name" value="Polyprenyl_synt"/>
</dbReference>
<name>A0A645EHH7_9ZZZZ</name>
<dbReference type="EMBL" id="VSSQ01047231">
    <property type="protein sequence ID" value="MPN01207.1"/>
    <property type="molecule type" value="Genomic_DNA"/>
</dbReference>
<dbReference type="GO" id="GO:0004659">
    <property type="term" value="F:prenyltransferase activity"/>
    <property type="evidence" value="ECO:0007669"/>
    <property type="project" value="InterPro"/>
</dbReference>
<evidence type="ECO:0000256" key="3">
    <source>
        <dbReference type="ARBA" id="ARBA00022723"/>
    </source>
</evidence>
<evidence type="ECO:0000256" key="2">
    <source>
        <dbReference type="ARBA" id="ARBA00022679"/>
    </source>
</evidence>
<keyword evidence="3" id="KW-0479">Metal-binding</keyword>
<evidence type="ECO:0008006" key="7">
    <source>
        <dbReference type="Google" id="ProtNLM"/>
    </source>
</evidence>
<protein>
    <recommendedName>
        <fullName evidence="7">(2E,6E)-farnesyl diphosphate synthase</fullName>
    </recommendedName>
</protein>
<dbReference type="Gene3D" id="1.10.600.10">
    <property type="entry name" value="Farnesyl Diphosphate Synthase"/>
    <property type="match status" value="1"/>
</dbReference>
<comment type="caution">
    <text evidence="6">The sequence shown here is derived from an EMBL/GenBank/DDBJ whole genome shotgun (WGS) entry which is preliminary data.</text>
</comment>
<keyword evidence="4" id="KW-0460">Magnesium</keyword>
<evidence type="ECO:0000256" key="4">
    <source>
        <dbReference type="ARBA" id="ARBA00022842"/>
    </source>
</evidence>
<organism evidence="6">
    <name type="scientific">bioreactor metagenome</name>
    <dbReference type="NCBI Taxonomy" id="1076179"/>
    <lineage>
        <taxon>unclassified sequences</taxon>
        <taxon>metagenomes</taxon>
        <taxon>ecological metagenomes</taxon>
    </lineage>
</organism>
<keyword evidence="5" id="KW-0414">Isoprene biosynthesis</keyword>
<dbReference type="Pfam" id="PF00348">
    <property type="entry name" value="polyprenyl_synt"/>
    <property type="match status" value="1"/>
</dbReference>
<dbReference type="PANTHER" id="PTHR43281">
    <property type="entry name" value="FARNESYL DIPHOSPHATE SYNTHASE"/>
    <property type="match status" value="1"/>
</dbReference>
<evidence type="ECO:0000313" key="6">
    <source>
        <dbReference type="EMBL" id="MPN01207.1"/>
    </source>
</evidence>
<dbReference type="SUPFAM" id="SSF48576">
    <property type="entry name" value="Terpenoid synthases"/>
    <property type="match status" value="1"/>
</dbReference>
<gene>
    <name evidence="6" type="ORF">SDC9_148413</name>
</gene>
<dbReference type="AlphaFoldDB" id="A0A645EHH7"/>
<reference evidence="6" key="1">
    <citation type="submission" date="2019-08" db="EMBL/GenBank/DDBJ databases">
        <authorList>
            <person name="Kucharzyk K."/>
            <person name="Murdoch R.W."/>
            <person name="Higgins S."/>
            <person name="Loffler F."/>
        </authorList>
    </citation>
    <scope>NUCLEOTIDE SEQUENCE</scope>
</reference>
<sequence length="124" mass="13352">MFVKKIALQKTAILIKSAVVTGAILGGASSKQISAFENYGNHLGLAFQIVDDILDVTSTAEELGKTPGKDAKQEKTTFVTQFGIEESRKMALQESEEAAAVISSIGKNTKFFQELALSLAERSR</sequence>
<dbReference type="PANTHER" id="PTHR43281:SF1">
    <property type="entry name" value="FARNESYL DIPHOSPHATE SYNTHASE"/>
    <property type="match status" value="1"/>
</dbReference>
<proteinExistence type="predicted"/>
<dbReference type="GO" id="GO:0008299">
    <property type="term" value="P:isoprenoid biosynthetic process"/>
    <property type="evidence" value="ECO:0007669"/>
    <property type="project" value="UniProtKB-KW"/>
</dbReference>
<dbReference type="InterPro" id="IPR033749">
    <property type="entry name" value="Polyprenyl_synt_CS"/>
</dbReference>
<dbReference type="InterPro" id="IPR008949">
    <property type="entry name" value="Isoprenoid_synthase_dom_sf"/>
</dbReference>
<keyword evidence="2" id="KW-0808">Transferase</keyword>
<dbReference type="PROSITE" id="PS00444">
    <property type="entry name" value="POLYPRENYL_SYNTHASE_2"/>
    <property type="match status" value="1"/>
</dbReference>
<comment type="cofactor">
    <cofactor evidence="1">
        <name>Mg(2+)</name>
        <dbReference type="ChEBI" id="CHEBI:18420"/>
    </cofactor>
</comment>
<dbReference type="GO" id="GO:0046872">
    <property type="term" value="F:metal ion binding"/>
    <property type="evidence" value="ECO:0007669"/>
    <property type="project" value="UniProtKB-KW"/>
</dbReference>
<evidence type="ECO:0000256" key="1">
    <source>
        <dbReference type="ARBA" id="ARBA00001946"/>
    </source>
</evidence>
<evidence type="ECO:0000256" key="5">
    <source>
        <dbReference type="ARBA" id="ARBA00023229"/>
    </source>
</evidence>